<proteinExistence type="predicted"/>
<evidence type="ECO:0000256" key="3">
    <source>
        <dbReference type="ARBA" id="ARBA00022746"/>
    </source>
</evidence>
<dbReference type="KEGG" id="pll:I858_009370"/>
<accession>A0A1B1S1X7</accession>
<dbReference type="Pfam" id="PF00494">
    <property type="entry name" value="SQS_PSY"/>
    <property type="match status" value="1"/>
</dbReference>
<dbReference type="OrthoDB" id="9787280at2"/>
<dbReference type="SFLD" id="SFLDG01018">
    <property type="entry name" value="Squalene/Phytoene_Synthase_Lik"/>
    <property type="match status" value="1"/>
</dbReference>
<dbReference type="CDD" id="cd00683">
    <property type="entry name" value="Trans_IPPS_HH"/>
    <property type="match status" value="1"/>
</dbReference>
<dbReference type="InterPro" id="IPR019845">
    <property type="entry name" value="Squalene/phytoene_synthase_CS"/>
</dbReference>
<dbReference type="PROSITE" id="PS01045">
    <property type="entry name" value="SQUALEN_PHYTOEN_SYN_2"/>
    <property type="match status" value="1"/>
</dbReference>
<dbReference type="RefSeq" id="WP_049693605.1">
    <property type="nucleotide sequence ID" value="NZ_CP016540.2"/>
</dbReference>
<gene>
    <name evidence="4" type="ORF">I858_009370</name>
</gene>
<dbReference type="EMBL" id="CP016540">
    <property type="protein sequence ID" value="ANU27198.1"/>
    <property type="molecule type" value="Genomic_DNA"/>
</dbReference>
<dbReference type="InterPro" id="IPR008949">
    <property type="entry name" value="Isoprenoid_synthase_dom_sf"/>
</dbReference>
<dbReference type="Gene3D" id="1.10.600.10">
    <property type="entry name" value="Farnesyl Diphosphate Synthase"/>
    <property type="match status" value="1"/>
</dbReference>
<dbReference type="PROSITE" id="PS01044">
    <property type="entry name" value="SQUALEN_PHYTOEN_SYN_1"/>
    <property type="match status" value="1"/>
</dbReference>
<evidence type="ECO:0000313" key="5">
    <source>
        <dbReference type="Proteomes" id="UP000053354"/>
    </source>
</evidence>
<name>A0A1B1S1X7_9BACL</name>
<keyword evidence="5" id="KW-1185">Reference proteome</keyword>
<dbReference type="SFLD" id="SFLDG01212">
    <property type="entry name" value="Phytoene_synthase_like"/>
    <property type="match status" value="1"/>
</dbReference>
<dbReference type="PANTHER" id="PTHR31480">
    <property type="entry name" value="BIFUNCTIONAL LYCOPENE CYCLASE/PHYTOENE SYNTHASE"/>
    <property type="match status" value="1"/>
</dbReference>
<dbReference type="SFLD" id="SFLDS00005">
    <property type="entry name" value="Isoprenoid_Synthase_Type_I"/>
    <property type="match status" value="1"/>
</dbReference>
<protein>
    <submittedName>
        <fullName evidence="4">Phytoene synthase</fullName>
    </submittedName>
</protein>
<evidence type="ECO:0000256" key="2">
    <source>
        <dbReference type="ARBA" id="ARBA00022679"/>
    </source>
</evidence>
<keyword evidence="3" id="KW-0125">Carotenoid biosynthesis</keyword>
<reference evidence="4" key="1">
    <citation type="submission" date="2016-10" db="EMBL/GenBank/DDBJ databases">
        <authorList>
            <person name="See-Too W.S."/>
        </authorList>
    </citation>
    <scope>NUCLEOTIDE SEQUENCE</scope>
    <source>
        <strain evidence="4">L10.15</strain>
    </source>
</reference>
<dbReference type="AlphaFoldDB" id="A0A1B1S1X7"/>
<sequence length="277" mass="31885">MMNVQDAYTSCEKVIARHSKSFYKAFSLLPKEKRKAVWAIYAFCRTVDDIVDEGSNSKEELEQFKRDFQEFLTGIYDSGNSMWVALADVFENYEMDIEAFSGLITGQEMDLTINRYQTMDELLNYSYYVASTVGLMLLPVLAPGKTGILKEAAISLGYAMQITNILRDIGEDLEMGRIYLPEEIMEKYELHEDELRAGIVSPQFIAVWEELAEKAEFHYKKSFETINEYPISSRVPVKGAALVYREILVTIRSKEYNVFREKHYVPDESKQAILACL</sequence>
<evidence type="ECO:0000256" key="1">
    <source>
        <dbReference type="ARBA" id="ARBA00004829"/>
    </source>
</evidence>
<dbReference type="GO" id="GO:0004311">
    <property type="term" value="F:geranylgeranyl diphosphate synthase activity"/>
    <property type="evidence" value="ECO:0007669"/>
    <property type="project" value="InterPro"/>
</dbReference>
<dbReference type="SUPFAM" id="SSF48576">
    <property type="entry name" value="Terpenoid synthases"/>
    <property type="match status" value="1"/>
</dbReference>
<dbReference type="GO" id="GO:0016117">
    <property type="term" value="P:carotenoid biosynthetic process"/>
    <property type="evidence" value="ECO:0007669"/>
    <property type="project" value="UniProtKB-KW"/>
</dbReference>
<dbReference type="GO" id="GO:0051996">
    <property type="term" value="F:squalene synthase [NAD(P)H] activity"/>
    <property type="evidence" value="ECO:0007669"/>
    <property type="project" value="InterPro"/>
</dbReference>
<keyword evidence="2" id="KW-0808">Transferase</keyword>
<comment type="pathway">
    <text evidence="1">Carotenoid biosynthesis.</text>
</comment>
<dbReference type="InterPro" id="IPR033904">
    <property type="entry name" value="Trans_IPPS_HH"/>
</dbReference>
<organism evidence="4 5">
    <name type="scientific">Planococcus versutus</name>
    <dbReference type="NCBI Taxonomy" id="1302659"/>
    <lineage>
        <taxon>Bacteria</taxon>
        <taxon>Bacillati</taxon>
        <taxon>Bacillota</taxon>
        <taxon>Bacilli</taxon>
        <taxon>Bacillales</taxon>
        <taxon>Caryophanaceae</taxon>
        <taxon>Planococcus</taxon>
    </lineage>
</organism>
<dbReference type="STRING" id="1302659.I858_009370"/>
<dbReference type="InterPro" id="IPR002060">
    <property type="entry name" value="Squ/phyt_synthse"/>
</dbReference>
<dbReference type="Proteomes" id="UP000053354">
    <property type="component" value="Chromosome"/>
</dbReference>
<dbReference type="InterPro" id="IPR044843">
    <property type="entry name" value="Trans_IPPS_bact-type"/>
</dbReference>
<evidence type="ECO:0000313" key="4">
    <source>
        <dbReference type="EMBL" id="ANU27198.1"/>
    </source>
</evidence>